<gene>
    <name evidence="1" type="ORF">NXW97_04675</name>
    <name evidence="2" type="ORF">NXY30_05010</name>
</gene>
<dbReference type="GeneID" id="69588013"/>
<keyword evidence="3" id="KW-1185">Reference proteome</keyword>
<sequence>MTCLIADEKTREREFGNLVNIPDNYPKYVVSLDEFNQGSEVAGIAHLHLLDFLRLTNL</sequence>
<name>A0AAW5NRH1_9BACE</name>
<evidence type="ECO:0000313" key="3">
    <source>
        <dbReference type="Proteomes" id="UP001060104"/>
    </source>
</evidence>
<evidence type="ECO:0000313" key="2">
    <source>
        <dbReference type="EMBL" id="UVQ75767.1"/>
    </source>
</evidence>
<dbReference type="EMBL" id="JANUTS010000001">
    <property type="protein sequence ID" value="MCS2791312.1"/>
    <property type="molecule type" value="Genomic_DNA"/>
</dbReference>
<evidence type="ECO:0000313" key="1">
    <source>
        <dbReference type="EMBL" id="MCS2791312.1"/>
    </source>
</evidence>
<dbReference type="AlphaFoldDB" id="A0AAW5NRH1"/>
<accession>A0AAW5NRH1</accession>
<reference evidence="1" key="1">
    <citation type="submission" date="2022-08" db="EMBL/GenBank/DDBJ databases">
        <title>Genome Sequencing of Bacteroides fragilis Group Isolates with Nanopore Technology.</title>
        <authorList>
            <person name="Tisza M.J."/>
            <person name="Smith D."/>
            <person name="Dekker J.P."/>
        </authorList>
    </citation>
    <scope>NUCLEOTIDE SEQUENCE</scope>
    <source>
        <strain evidence="1">BFG-351</strain>
        <strain evidence="2">BFG-527</strain>
    </source>
</reference>
<dbReference type="EMBL" id="CP103141">
    <property type="protein sequence ID" value="UVQ75767.1"/>
    <property type="molecule type" value="Genomic_DNA"/>
</dbReference>
<proteinExistence type="predicted"/>
<protein>
    <submittedName>
        <fullName evidence="1">Uncharacterized protein</fullName>
    </submittedName>
</protein>
<organism evidence="1 4">
    <name type="scientific">Bacteroides faecis</name>
    <dbReference type="NCBI Taxonomy" id="674529"/>
    <lineage>
        <taxon>Bacteria</taxon>
        <taxon>Pseudomonadati</taxon>
        <taxon>Bacteroidota</taxon>
        <taxon>Bacteroidia</taxon>
        <taxon>Bacteroidales</taxon>
        <taxon>Bacteroidaceae</taxon>
        <taxon>Bacteroides</taxon>
    </lineage>
</organism>
<dbReference type="Proteomes" id="UP001060104">
    <property type="component" value="Chromosome"/>
</dbReference>
<dbReference type="Proteomes" id="UP001204548">
    <property type="component" value="Unassembled WGS sequence"/>
</dbReference>
<dbReference type="RefSeq" id="WP_010535964.1">
    <property type="nucleotide sequence ID" value="NZ_CABMFH010000004.1"/>
</dbReference>
<evidence type="ECO:0000313" key="4">
    <source>
        <dbReference type="Proteomes" id="UP001204548"/>
    </source>
</evidence>